<proteinExistence type="predicted"/>
<evidence type="ECO:0000313" key="2">
    <source>
        <dbReference type="Proteomes" id="UP001249851"/>
    </source>
</evidence>
<evidence type="ECO:0000313" key="1">
    <source>
        <dbReference type="EMBL" id="KAK2566668.1"/>
    </source>
</evidence>
<reference evidence="1" key="2">
    <citation type="journal article" date="2023" name="Science">
        <title>Genomic signatures of disease resistance in endangered staghorn corals.</title>
        <authorList>
            <person name="Vollmer S.V."/>
            <person name="Selwyn J.D."/>
            <person name="Despard B.A."/>
            <person name="Roesel C.L."/>
        </authorList>
    </citation>
    <scope>NUCLEOTIDE SEQUENCE</scope>
    <source>
        <strain evidence="1">K2</strain>
    </source>
</reference>
<name>A0AAD9QSI2_ACRCE</name>
<dbReference type="EMBL" id="JARQWQ010000016">
    <property type="protein sequence ID" value="KAK2566668.1"/>
    <property type="molecule type" value="Genomic_DNA"/>
</dbReference>
<keyword evidence="2" id="KW-1185">Reference proteome</keyword>
<gene>
    <name evidence="1" type="ORF">P5673_009331</name>
</gene>
<organism evidence="1 2">
    <name type="scientific">Acropora cervicornis</name>
    <name type="common">Staghorn coral</name>
    <dbReference type="NCBI Taxonomy" id="6130"/>
    <lineage>
        <taxon>Eukaryota</taxon>
        <taxon>Metazoa</taxon>
        <taxon>Cnidaria</taxon>
        <taxon>Anthozoa</taxon>
        <taxon>Hexacorallia</taxon>
        <taxon>Scleractinia</taxon>
        <taxon>Astrocoeniina</taxon>
        <taxon>Acroporidae</taxon>
        <taxon>Acropora</taxon>
    </lineage>
</organism>
<reference evidence="1" key="1">
    <citation type="journal article" date="2023" name="G3 (Bethesda)">
        <title>Whole genome assembly and annotation of the endangered Caribbean coral Acropora cervicornis.</title>
        <authorList>
            <person name="Selwyn J.D."/>
            <person name="Vollmer S.V."/>
        </authorList>
    </citation>
    <scope>NUCLEOTIDE SEQUENCE</scope>
    <source>
        <strain evidence="1">K2</strain>
    </source>
</reference>
<comment type="caution">
    <text evidence="1">The sequence shown here is derived from an EMBL/GenBank/DDBJ whole genome shotgun (WGS) entry which is preliminary data.</text>
</comment>
<sequence>MKKYPLGHRVNHRELIDRGLTREDGDDLQVYFHDNGRRPRQVDRVIKGLGTKTASVQFILQASISAFTVDSSSYSLVVGDAVRSSAMDDPSKVYAFYDDFSSATMKKEWVKVWGEWSVQNGRLLGNTMKSKDVSNDAAEIGVYLKSGFHWKDVEVELDLMETSQSGKATTGPFLRLSNVSISKTSGWWLQYNLDFLDCSLRPFVNNRDGNWKYTAKLPKAFTRNKWFHLKYRVIGNRF</sequence>
<accession>A0AAD9QSI2</accession>
<dbReference type="Gene3D" id="2.60.120.560">
    <property type="entry name" value="Exo-inulinase, domain 1"/>
    <property type="match status" value="1"/>
</dbReference>
<dbReference type="AlphaFoldDB" id="A0AAD9QSI2"/>
<dbReference type="Proteomes" id="UP001249851">
    <property type="component" value="Unassembled WGS sequence"/>
</dbReference>
<protein>
    <submittedName>
        <fullName evidence="1">Uncharacterized protein</fullName>
    </submittedName>
</protein>